<dbReference type="InterPro" id="IPR054496">
    <property type="entry name" value="E217_GP41"/>
</dbReference>
<organism evidence="1 2">
    <name type="scientific">Pseudomonas vancouverensis</name>
    <dbReference type="NCBI Taxonomy" id="95300"/>
    <lineage>
        <taxon>Bacteria</taxon>
        <taxon>Pseudomonadati</taxon>
        <taxon>Pseudomonadota</taxon>
        <taxon>Gammaproteobacteria</taxon>
        <taxon>Pseudomonadales</taxon>
        <taxon>Pseudomonadaceae</taxon>
        <taxon>Pseudomonas</taxon>
    </lineage>
</organism>
<gene>
    <name evidence="1" type="ORF">EIY72_03800</name>
</gene>
<sequence length="471" mass="51673">MRQRVWSVDINGNPYISQQAGQRQFRIQFNVDISPGDAVSFADIRLYNMNKRSAIAQRSSIVLRAGYSDNIDAIFTGFVTNTLREREPGSPEIITRLICRSGQPATDRLSAQLSFGVGSRVEEVIRALARAWPLPVDIDNAQFADTPALTSGLVVDGDIPSAMADLAYAYKFEWMQDRGRIVVTKPNMPRSTTIVQVDQFSGMIGIPEVSRGPDGLGVFVAVQLSPSLRINGKINVESEFATFNTGNLFVSELSGDATANGEYNVLAMKHSGDSHSDQWRTEIDGLRAGTAPAATEVATSENGKLIWGARVEQAFRVKVREISGNLSIDPNWLMAVMGFETGYTFSPAARNPGSTATGLIQFVESTARSLGTSTAQLARMTAVRQLDYVEGYYRPYNGRIRNLGDAYLAVLWPSAVGRPDSYVMWERDSGPYQREYAANSGLDVNHDGVITRGEAVSSVNTSYMRGQQFMR</sequence>
<dbReference type="STRING" id="95300.SAMN05216558_1316"/>
<dbReference type="OrthoDB" id="8093300at2"/>
<name>A0A1H2MVV5_PSEVA</name>
<evidence type="ECO:0000313" key="2">
    <source>
        <dbReference type="Proteomes" id="UP000295254"/>
    </source>
</evidence>
<evidence type="ECO:0000313" key="1">
    <source>
        <dbReference type="EMBL" id="TDB67182.1"/>
    </source>
</evidence>
<protein>
    <recommendedName>
        <fullName evidence="3">Transglycosylase SLT domain-containing protein</fullName>
    </recommendedName>
</protein>
<dbReference type="Pfam" id="PF22759">
    <property type="entry name" value="E217_GP41"/>
    <property type="match status" value="1"/>
</dbReference>
<dbReference type="AlphaFoldDB" id="A0A1H2MVV5"/>
<proteinExistence type="predicted"/>
<reference evidence="2" key="1">
    <citation type="journal article" date="2019" name="bioRxiv">
        <title>Bacterially produced spermidine induces plant systemic susceptibility to pathogens.</title>
        <authorList>
            <person name="Melnyk R.A."/>
            <person name="Beskrovnaya P.A."/>
            <person name="Liu Z."/>
            <person name="Song Y."/>
            <person name="Haney C.H."/>
        </authorList>
    </citation>
    <scope>NUCLEOTIDE SEQUENCE [LARGE SCALE GENOMIC DNA]</scope>
    <source>
        <strain evidence="2">Dha-51</strain>
    </source>
</reference>
<dbReference type="Gene3D" id="1.10.530.10">
    <property type="match status" value="1"/>
</dbReference>
<comment type="caution">
    <text evidence="1">The sequence shown here is derived from an EMBL/GenBank/DDBJ whole genome shotgun (WGS) entry which is preliminary data.</text>
</comment>
<dbReference type="Proteomes" id="UP000295254">
    <property type="component" value="Unassembled WGS sequence"/>
</dbReference>
<dbReference type="SUPFAM" id="SSF53955">
    <property type="entry name" value="Lysozyme-like"/>
    <property type="match status" value="1"/>
</dbReference>
<dbReference type="InterPro" id="IPR023346">
    <property type="entry name" value="Lysozyme-like_dom_sf"/>
</dbReference>
<evidence type="ECO:0008006" key="3">
    <source>
        <dbReference type="Google" id="ProtNLM"/>
    </source>
</evidence>
<dbReference type="EMBL" id="RRZK01000005">
    <property type="protein sequence ID" value="TDB67182.1"/>
    <property type="molecule type" value="Genomic_DNA"/>
</dbReference>
<accession>A0A1H2MVV5</accession>
<keyword evidence="2" id="KW-1185">Reference proteome</keyword>